<dbReference type="Gene3D" id="3.30.1340.30">
    <property type="match status" value="1"/>
</dbReference>
<keyword evidence="6" id="KW-1185">Reference proteome</keyword>
<dbReference type="AlphaFoldDB" id="A0A976GCZ3"/>
<reference evidence="3 6" key="2">
    <citation type="submission" date="2021-02" db="EMBL/GenBank/DDBJ databases">
        <title>Complete Genome Sequence of Cupriavidus oxalaticus Strain Ox1, a Soil Oxalate-Degrading Species.</title>
        <authorList>
            <person name="Palmieri F."/>
            <person name="Udriet P."/>
            <person name="Deuasquier M."/>
            <person name="Beaudoing E."/>
            <person name="Johnson S.L."/>
            <person name="Davenport K.W."/>
            <person name="Chain P.S."/>
            <person name="Bindschedler S."/>
            <person name="Junier P."/>
        </authorList>
    </citation>
    <scope>NUCLEOTIDE SEQUENCE [LARGE SCALE GENOMIC DNA]</scope>
    <source>
        <strain evidence="3 6">Ox1</strain>
    </source>
</reference>
<dbReference type="GeneID" id="303490111"/>
<gene>
    <name evidence="4" type="ORF">CO2235_MP40102</name>
    <name evidence="3" type="ORF">JTE92_11280</name>
</gene>
<dbReference type="InterPro" id="IPR007055">
    <property type="entry name" value="BON_dom"/>
</dbReference>
<dbReference type="Pfam" id="PF04972">
    <property type="entry name" value="BON"/>
    <property type="match status" value="1"/>
</dbReference>
<protein>
    <submittedName>
        <fullName evidence="3">BON domain-containing protein</fullName>
    </submittedName>
</protein>
<organism evidence="4 5">
    <name type="scientific">Cupriavidus oxalaticus</name>
    <dbReference type="NCBI Taxonomy" id="96344"/>
    <lineage>
        <taxon>Bacteria</taxon>
        <taxon>Pseudomonadati</taxon>
        <taxon>Pseudomonadota</taxon>
        <taxon>Betaproteobacteria</taxon>
        <taxon>Burkholderiales</taxon>
        <taxon>Burkholderiaceae</taxon>
        <taxon>Cupriavidus</taxon>
    </lineage>
</organism>
<name>A0A976GCZ3_9BURK</name>
<dbReference type="EMBL" id="CP069811">
    <property type="protein sequence ID" value="QRQ91186.1"/>
    <property type="molecule type" value="Genomic_DNA"/>
</dbReference>
<dbReference type="RefSeq" id="WP_116386900.1">
    <property type="nucleotide sequence ID" value="NZ_CP069809.1"/>
</dbReference>
<dbReference type="PROSITE" id="PS50914">
    <property type="entry name" value="BON"/>
    <property type="match status" value="1"/>
</dbReference>
<evidence type="ECO:0000313" key="3">
    <source>
        <dbReference type="EMBL" id="QRQ91186.1"/>
    </source>
</evidence>
<feature type="compositionally biased region" description="Pro residues" evidence="1">
    <location>
        <begin position="8"/>
        <end position="18"/>
    </location>
</feature>
<dbReference type="OrthoDB" id="8965326at2"/>
<evidence type="ECO:0000313" key="6">
    <source>
        <dbReference type="Proteomes" id="UP000623307"/>
    </source>
</evidence>
<evidence type="ECO:0000256" key="1">
    <source>
        <dbReference type="SAM" id="MobiDB-lite"/>
    </source>
</evidence>
<dbReference type="EMBL" id="OGUS01000139">
    <property type="protein sequence ID" value="SPC20746.1"/>
    <property type="molecule type" value="Genomic_DNA"/>
</dbReference>
<accession>A0A976GCZ3</accession>
<dbReference type="Proteomes" id="UP000256862">
    <property type="component" value="Plasmid CO2235_mp"/>
</dbReference>
<feature type="region of interest" description="Disordered" evidence="1">
    <location>
        <begin position="91"/>
        <end position="124"/>
    </location>
</feature>
<geneLocation type="plasmid" evidence="5">
    <name>co2235_mp</name>
</geneLocation>
<feature type="region of interest" description="Disordered" evidence="1">
    <location>
        <begin position="1"/>
        <end position="25"/>
    </location>
</feature>
<evidence type="ECO:0000313" key="4">
    <source>
        <dbReference type="EMBL" id="SPC20746.1"/>
    </source>
</evidence>
<evidence type="ECO:0000259" key="2">
    <source>
        <dbReference type="PROSITE" id="PS50914"/>
    </source>
</evidence>
<sequence>MKQNAPSPSTPPSTPPTTRPTAADDEALRVAVRAEIAAAFDGRFPDGVTLEVADRRVTVRGCVEDVDTAQRIEKAAAVSAGVLGVHNALSLRHEPPPEAPAQPEDSGMQADPSQRPYGQINHKV</sequence>
<evidence type="ECO:0000313" key="5">
    <source>
        <dbReference type="Proteomes" id="UP000256862"/>
    </source>
</evidence>
<dbReference type="Proteomes" id="UP000623307">
    <property type="component" value="Chromosome 1"/>
</dbReference>
<feature type="domain" description="BON" evidence="2">
    <location>
        <begin position="24"/>
        <end position="93"/>
    </location>
</feature>
<proteinExistence type="predicted"/>
<reference evidence="4 5" key="1">
    <citation type="submission" date="2018-01" db="EMBL/GenBank/DDBJ databases">
        <authorList>
            <person name="Clerissi C."/>
        </authorList>
    </citation>
    <scope>NUCLEOTIDE SEQUENCE [LARGE SCALE GENOMIC DNA]</scope>
    <source>
        <strain evidence="4">Cupriavidus oxalaticus LMG 2235</strain>
        <plasmid evidence="5">co2235_mp</plasmid>
    </source>
</reference>